<comment type="caution">
    <text evidence="1">The sequence shown here is derived from an EMBL/GenBank/DDBJ whole genome shotgun (WGS) entry which is preliminary data.</text>
</comment>
<dbReference type="RefSeq" id="WP_332518942.1">
    <property type="nucleotide sequence ID" value="NZ_JANRHA010000001.1"/>
</dbReference>
<evidence type="ECO:0000313" key="1">
    <source>
        <dbReference type="EMBL" id="MDG3013137.1"/>
    </source>
</evidence>
<name>A0A9X4LZ25_9ACTN</name>
<dbReference type="AlphaFoldDB" id="A0A9X4LZ25"/>
<dbReference type="EMBL" id="JANRHA010000001">
    <property type="protein sequence ID" value="MDG3013137.1"/>
    <property type="molecule type" value="Genomic_DNA"/>
</dbReference>
<organism evidence="1 2">
    <name type="scientific">Speluncibacter jeojiensis</name>
    <dbReference type="NCBI Taxonomy" id="2710754"/>
    <lineage>
        <taxon>Bacteria</taxon>
        <taxon>Bacillati</taxon>
        <taxon>Actinomycetota</taxon>
        <taxon>Actinomycetes</taxon>
        <taxon>Mycobacteriales</taxon>
        <taxon>Speluncibacteraceae</taxon>
        <taxon>Speluncibacter</taxon>
    </lineage>
</organism>
<proteinExistence type="predicted"/>
<accession>A0A9X4LZ25</accession>
<evidence type="ECO:0000313" key="2">
    <source>
        <dbReference type="Proteomes" id="UP001152755"/>
    </source>
</evidence>
<keyword evidence="2" id="KW-1185">Reference proteome</keyword>
<sequence>MDELPAERLVRQITERHGRELDAHRSEINEQLADFRAHGRLPSAARRLPNISARSFEAEDIELDLAIGVREVAQFGSINPDNPTLVASVAIGAARTPADGSRRVRVYLSAGEEEAWARAALGPLWADYAYRVFAVRNLVDVYPRFFLVLVDDLGRPTLAPDDFDWVRAGVGGTTAYPQKLAPMNDAALRSRLDRDGDVLPAADVTCGLSSVSRSTWGLQVLSTLADELALATQRSHRTYVEEGCQLDGEALTVRYRWHNRRIDANQHFGIRVPLESFRADLVQRFGSDHPTRAGRLIERVMNEQGGWEDGEIIDGTSWTELPPQT</sequence>
<gene>
    <name evidence="1" type="ORF">NVS88_01015</name>
</gene>
<dbReference type="Proteomes" id="UP001152755">
    <property type="component" value="Unassembled WGS sequence"/>
</dbReference>
<reference evidence="1" key="1">
    <citation type="submission" date="2022-08" db="EMBL/GenBank/DDBJ databases">
        <title>Genome analysis of Corynebacteriales strain.</title>
        <authorList>
            <person name="Lee S.D."/>
        </authorList>
    </citation>
    <scope>NUCLEOTIDE SEQUENCE</scope>
    <source>
        <strain evidence="1">D3-21</strain>
    </source>
</reference>
<protein>
    <submittedName>
        <fullName evidence="1">Uncharacterized protein</fullName>
    </submittedName>
</protein>